<keyword evidence="1 2" id="KW-0808">Transferase</keyword>
<proteinExistence type="inferred from homology"/>
<gene>
    <name evidence="4" type="ORF">DAETH_00700</name>
</gene>
<dbReference type="Proteomes" id="UP001064971">
    <property type="component" value="Chromosome"/>
</dbReference>
<comment type="similarity">
    <text evidence="2">Belongs to the CDP-alcohol phosphatidyltransferase class-I family.</text>
</comment>
<reference evidence="4" key="1">
    <citation type="submission" date="2022-07" db="EMBL/GenBank/DDBJ databases">
        <title>Complete Genome Sequence of the Radioresistant Bacterium Deinococcus aetherius ST0316, Isolated from the Air Dust collected in Lower Stratosphere above Japan.</title>
        <authorList>
            <person name="Satoh K."/>
            <person name="Hagiwara K."/>
            <person name="Katsumata K."/>
            <person name="Kubo A."/>
            <person name="Yokobori S."/>
            <person name="Yamagishi A."/>
            <person name="Oono Y."/>
            <person name="Narumi I."/>
        </authorList>
    </citation>
    <scope>NUCLEOTIDE SEQUENCE</scope>
    <source>
        <strain evidence="4">ST0316</strain>
    </source>
</reference>
<accession>A0ABN6RD12</accession>
<evidence type="ECO:0000313" key="5">
    <source>
        <dbReference type="Proteomes" id="UP001064971"/>
    </source>
</evidence>
<keyword evidence="5" id="KW-1185">Reference proteome</keyword>
<evidence type="ECO:0000256" key="3">
    <source>
        <dbReference type="SAM" id="MobiDB-lite"/>
    </source>
</evidence>
<dbReference type="InterPro" id="IPR043130">
    <property type="entry name" value="CDP-OH_PTrfase_TM_dom"/>
</dbReference>
<organism evidence="4 5">
    <name type="scientific">Deinococcus aetherius</name>
    <dbReference type="NCBI Taxonomy" id="200252"/>
    <lineage>
        <taxon>Bacteria</taxon>
        <taxon>Thermotogati</taxon>
        <taxon>Deinococcota</taxon>
        <taxon>Deinococci</taxon>
        <taxon>Deinococcales</taxon>
        <taxon>Deinococcaceae</taxon>
        <taxon>Deinococcus</taxon>
    </lineage>
</organism>
<feature type="region of interest" description="Disordered" evidence="3">
    <location>
        <begin position="1"/>
        <end position="26"/>
    </location>
</feature>
<dbReference type="Gene3D" id="1.20.120.1760">
    <property type="match status" value="1"/>
</dbReference>
<sequence>MAAGAEGRSSTGEGAAGTPPPPATYKARPAREWVCESLFRPLAARLVPPLARWGVNPLHVVLTHTALGVGAGVLLRRGHRVTPAVLLQVKTLLDNLDGQLARATGQTTETGRYLDTEGDLLVNAVVLVGLAGWWGVPLTLLQSLILSVDYLWERDHRAARGEVFRDPPAQAGDDPRVLAALRRGYALYFTPQERVLGALFEGRLRAAAGGPPTPADRVAYTPREINVVAVNLGLSTQLLALGLCLLARRPGTYLWSLPAQALLLAGVQTWREGKVSGKW</sequence>
<evidence type="ECO:0000313" key="4">
    <source>
        <dbReference type="EMBL" id="BDP40101.1"/>
    </source>
</evidence>
<protein>
    <submittedName>
        <fullName evidence="4">CDP-alcohol phosphatidyltransferase</fullName>
    </submittedName>
</protein>
<evidence type="ECO:0000256" key="2">
    <source>
        <dbReference type="RuleBase" id="RU003750"/>
    </source>
</evidence>
<name>A0ABN6RD12_9DEIO</name>
<dbReference type="InterPro" id="IPR000462">
    <property type="entry name" value="CDP-OH_P_trans"/>
</dbReference>
<dbReference type="InterPro" id="IPR048254">
    <property type="entry name" value="CDP_ALCOHOL_P_TRANSF_CS"/>
</dbReference>
<dbReference type="PROSITE" id="PS00379">
    <property type="entry name" value="CDP_ALCOHOL_P_TRANSF"/>
    <property type="match status" value="1"/>
</dbReference>
<dbReference type="Pfam" id="PF01066">
    <property type="entry name" value="CDP-OH_P_transf"/>
    <property type="match status" value="1"/>
</dbReference>
<dbReference type="EMBL" id="AP026560">
    <property type="protein sequence ID" value="BDP40101.1"/>
    <property type="molecule type" value="Genomic_DNA"/>
</dbReference>
<evidence type="ECO:0000256" key="1">
    <source>
        <dbReference type="ARBA" id="ARBA00022679"/>
    </source>
</evidence>